<feature type="transmembrane region" description="Helical" evidence="8">
    <location>
        <begin position="310"/>
        <end position="332"/>
    </location>
</feature>
<feature type="transmembrane region" description="Helical" evidence="8">
    <location>
        <begin position="481"/>
        <end position="503"/>
    </location>
</feature>
<evidence type="ECO:0000313" key="10">
    <source>
        <dbReference type="EMBL" id="SEU00848.1"/>
    </source>
</evidence>
<dbReference type="PROSITE" id="PS50928">
    <property type="entry name" value="ABC_TM1"/>
    <property type="match status" value="2"/>
</dbReference>
<keyword evidence="6 8" id="KW-1133">Transmembrane helix</keyword>
<sequence length="568" mass="62399">MNQQSAAARKGRFSVTTLILALSIAILVIFVAFPVLLILVTALFGTDGFNIKDIKTILSDPQTYRALSNSLIIASGTTFFSTIVGTFFAWLVTRTDLPLKKYMKLMFLVPFMFPSFIGALAWKMLLNPRSGYVNRFFMNVLGFDGPVFNVYSFLGMMLVETMYLFPFVFIQVSGALERMDPTLEESARISGAGLFTITRKITLPLVLPSVISGALLIMLYSMAHFGTVAVLGVRNGIYNIPTLIYEKINASAGSFDSIRTGTILASILIIVAAFILWLQNKVVSGGKYQIISGKSFRPVEMKLRGLRWPLFVLCVIYILITIVLPTVIIFLVGGLKTYGLPFTAENLSLDNYKYVLFEWEMTKDSIFNSVVLGFSAAVITMFAGVIISYVLVKMKVRGKWILQFLGMLPFSVPGSVIALGVILTWSGKFGINIYNTVWIILVAYIARYMAFSLKSNSAALSQIHDSLIEAARASGATMGRALLDIVLPLAKPGMISAFFLIFLPSLRELTVSVMLYSPATRTLGVAIYTLNEDGDTVRAAALAGIALIIIVIGQVFIKTVLERKQPAS</sequence>
<keyword evidence="3" id="KW-1003">Cell membrane</keyword>
<keyword evidence="11" id="KW-1185">Reference proteome</keyword>
<evidence type="ECO:0000256" key="5">
    <source>
        <dbReference type="ARBA" id="ARBA00022692"/>
    </source>
</evidence>
<evidence type="ECO:0000256" key="6">
    <source>
        <dbReference type="ARBA" id="ARBA00022989"/>
    </source>
</evidence>
<protein>
    <submittedName>
        <fullName evidence="10">Iron(III) transport system permease protein</fullName>
    </submittedName>
</protein>
<dbReference type="Proteomes" id="UP000198970">
    <property type="component" value="Chromosome I"/>
</dbReference>
<dbReference type="PANTHER" id="PTHR43357">
    <property type="entry name" value="INNER MEMBRANE ABC TRANSPORTER PERMEASE PROTEIN YDCV"/>
    <property type="match status" value="1"/>
</dbReference>
<dbReference type="SUPFAM" id="SSF161098">
    <property type="entry name" value="MetI-like"/>
    <property type="match status" value="2"/>
</dbReference>
<dbReference type="Gene3D" id="1.10.3720.10">
    <property type="entry name" value="MetI-like"/>
    <property type="match status" value="2"/>
</dbReference>
<evidence type="ECO:0000256" key="3">
    <source>
        <dbReference type="ARBA" id="ARBA00022475"/>
    </source>
</evidence>
<feature type="transmembrane region" description="Helical" evidence="8">
    <location>
        <begin position="404"/>
        <end position="425"/>
    </location>
</feature>
<evidence type="ECO:0000256" key="1">
    <source>
        <dbReference type="ARBA" id="ARBA00004429"/>
    </source>
</evidence>
<keyword evidence="4" id="KW-0997">Cell inner membrane</keyword>
<organism evidence="10 11">
    <name type="scientific">Lacrimispora sphenoides JCM 1415</name>
    <dbReference type="NCBI Taxonomy" id="1297793"/>
    <lineage>
        <taxon>Bacteria</taxon>
        <taxon>Bacillati</taxon>
        <taxon>Bacillota</taxon>
        <taxon>Clostridia</taxon>
        <taxon>Lachnospirales</taxon>
        <taxon>Lachnospiraceae</taxon>
        <taxon>Lacrimispora</taxon>
    </lineage>
</organism>
<reference evidence="10 11" key="1">
    <citation type="submission" date="2016-10" db="EMBL/GenBank/DDBJ databases">
        <authorList>
            <person name="Varghese N."/>
            <person name="Submissions S."/>
        </authorList>
    </citation>
    <scope>NUCLEOTIDE SEQUENCE [LARGE SCALE GENOMIC DNA]</scope>
    <source>
        <strain evidence="10 11">ATCC 19403</strain>
    </source>
</reference>
<evidence type="ECO:0000256" key="4">
    <source>
        <dbReference type="ARBA" id="ARBA00022519"/>
    </source>
</evidence>
<dbReference type="EMBL" id="LT630003">
    <property type="protein sequence ID" value="SEU00848.1"/>
    <property type="molecule type" value="Genomic_DNA"/>
</dbReference>
<proteinExistence type="inferred from homology"/>
<evidence type="ECO:0000313" key="11">
    <source>
        <dbReference type="Proteomes" id="UP000198970"/>
    </source>
</evidence>
<keyword evidence="5 8" id="KW-0812">Transmembrane</keyword>
<dbReference type="PANTHER" id="PTHR43357:SF3">
    <property type="entry name" value="FE(3+)-TRANSPORT SYSTEM PERMEASE PROTEIN FBPB 2"/>
    <property type="match status" value="1"/>
</dbReference>
<comment type="subcellular location">
    <subcellularLocation>
        <location evidence="1">Cell inner membrane</location>
        <topology evidence="1">Multi-pass membrane protein</topology>
    </subcellularLocation>
    <subcellularLocation>
        <location evidence="8">Cell membrane</location>
        <topology evidence="8">Multi-pass membrane protein</topology>
    </subcellularLocation>
</comment>
<feature type="transmembrane region" description="Helical" evidence="8">
    <location>
        <begin position="366"/>
        <end position="392"/>
    </location>
</feature>
<evidence type="ECO:0000259" key="9">
    <source>
        <dbReference type="PROSITE" id="PS50928"/>
    </source>
</evidence>
<comment type="similarity">
    <text evidence="8">Belongs to the binding-protein-dependent transport system permease family.</text>
</comment>
<accession>A0ABY1CFG6</accession>
<feature type="transmembrane region" description="Helical" evidence="8">
    <location>
        <begin position="18"/>
        <end position="44"/>
    </location>
</feature>
<evidence type="ECO:0000256" key="8">
    <source>
        <dbReference type="RuleBase" id="RU363032"/>
    </source>
</evidence>
<keyword evidence="7 8" id="KW-0472">Membrane</keyword>
<dbReference type="RefSeq" id="WP_054792046.1">
    <property type="nucleotide sequence ID" value="NZ_LT630003.1"/>
</dbReference>
<feature type="transmembrane region" description="Helical" evidence="8">
    <location>
        <begin position="258"/>
        <end position="278"/>
    </location>
</feature>
<dbReference type="InterPro" id="IPR035906">
    <property type="entry name" value="MetI-like_sf"/>
</dbReference>
<evidence type="ECO:0000256" key="7">
    <source>
        <dbReference type="ARBA" id="ARBA00023136"/>
    </source>
</evidence>
<feature type="transmembrane region" description="Helical" evidence="8">
    <location>
        <begin position="431"/>
        <end position="450"/>
    </location>
</feature>
<dbReference type="InterPro" id="IPR000515">
    <property type="entry name" value="MetI-like"/>
</dbReference>
<feature type="transmembrane region" description="Helical" evidence="8">
    <location>
        <begin position="105"/>
        <end position="126"/>
    </location>
</feature>
<name>A0ABY1CFG6_9FIRM</name>
<feature type="domain" description="ABC transmembrane type-1" evidence="9">
    <location>
        <begin position="366"/>
        <end position="557"/>
    </location>
</feature>
<feature type="domain" description="ABC transmembrane type-1" evidence="9">
    <location>
        <begin position="67"/>
        <end position="276"/>
    </location>
</feature>
<gene>
    <name evidence="10" type="ORF">SAMN02745906_3900</name>
</gene>
<dbReference type="CDD" id="cd06261">
    <property type="entry name" value="TM_PBP2"/>
    <property type="match status" value="2"/>
</dbReference>
<keyword evidence="2 8" id="KW-0813">Transport</keyword>
<dbReference type="Pfam" id="PF00528">
    <property type="entry name" value="BPD_transp_1"/>
    <property type="match status" value="2"/>
</dbReference>
<feature type="transmembrane region" description="Helical" evidence="8">
    <location>
        <begin position="205"/>
        <end position="223"/>
    </location>
</feature>
<feature type="transmembrane region" description="Helical" evidence="8">
    <location>
        <begin position="146"/>
        <end position="170"/>
    </location>
</feature>
<feature type="transmembrane region" description="Helical" evidence="8">
    <location>
        <begin position="539"/>
        <end position="561"/>
    </location>
</feature>
<evidence type="ECO:0000256" key="2">
    <source>
        <dbReference type="ARBA" id="ARBA00022448"/>
    </source>
</evidence>
<feature type="transmembrane region" description="Helical" evidence="8">
    <location>
        <begin position="71"/>
        <end position="93"/>
    </location>
</feature>